<dbReference type="Pfam" id="PF13302">
    <property type="entry name" value="Acetyltransf_3"/>
    <property type="match status" value="1"/>
</dbReference>
<dbReference type="InterPro" id="IPR000182">
    <property type="entry name" value="GNAT_dom"/>
</dbReference>
<dbReference type="Proteomes" id="UP000093199">
    <property type="component" value="Unassembled WGS sequence"/>
</dbReference>
<comment type="caution">
    <text evidence="2">The sequence shown here is derived from an EMBL/GenBank/DDBJ whole genome shotgun (WGS) entry which is preliminary data.</text>
</comment>
<dbReference type="GO" id="GO:0008999">
    <property type="term" value="F:protein-N-terminal-alanine acetyltransferase activity"/>
    <property type="evidence" value="ECO:0007669"/>
    <property type="project" value="TreeGrafter"/>
</dbReference>
<dbReference type="InterPro" id="IPR051531">
    <property type="entry name" value="N-acetyltransferase"/>
</dbReference>
<dbReference type="Gene3D" id="3.40.630.30">
    <property type="match status" value="1"/>
</dbReference>
<dbReference type="PANTHER" id="PTHR43792">
    <property type="entry name" value="GNAT FAMILY, PUTATIVE (AFU_ORTHOLOGUE AFUA_3G00765)-RELATED-RELATED"/>
    <property type="match status" value="1"/>
</dbReference>
<evidence type="ECO:0000259" key="1">
    <source>
        <dbReference type="PROSITE" id="PS51186"/>
    </source>
</evidence>
<accession>A0A1C0YDK5</accession>
<protein>
    <submittedName>
        <fullName evidence="2">GCN5 family acetyltransferase</fullName>
    </submittedName>
</protein>
<dbReference type="AlphaFoldDB" id="A0A1C0YDK5"/>
<reference evidence="2 3" key="1">
    <citation type="submission" date="2016-07" db="EMBL/GenBank/DDBJ databases">
        <title>Caryophanon tenue genome sequencing.</title>
        <authorList>
            <person name="Verma A."/>
            <person name="Pal Y."/>
            <person name="Krishnamurthi S."/>
        </authorList>
    </citation>
    <scope>NUCLEOTIDE SEQUENCE [LARGE SCALE GENOMIC DNA]</scope>
    <source>
        <strain evidence="2 3">DSM 14152</strain>
    </source>
</reference>
<proteinExistence type="predicted"/>
<dbReference type="OrthoDB" id="9785602at2"/>
<keyword evidence="3" id="KW-1185">Reference proteome</keyword>
<dbReference type="STRING" id="33978.A6M13_13685"/>
<sequence length="191" mass="21509">MEVQSIFKYLPELETERLLLRKITAGDAAAIYAYGSDAEVAKYVMWDRHETLADSEGFVQFVLQKYAMGDVAPWGIVYKETGALIGTIDFVSWQPAQRVAEIGYVVSRDYWGQGIVTEAAAKLVEFGFTQMDVVRIQARCFAQNIGSARVMEKVGMSYEGTMRQSIFSKGAHQDVKMYAILRDDYEERGGK</sequence>
<name>A0A1C0YDK5_9BACL</name>
<dbReference type="RefSeq" id="WP_066545085.1">
    <property type="nucleotide sequence ID" value="NZ_MASJ01000015.1"/>
</dbReference>
<dbReference type="InterPro" id="IPR016181">
    <property type="entry name" value="Acyl_CoA_acyltransferase"/>
</dbReference>
<organism evidence="2 3">
    <name type="scientific">Caryophanon tenue</name>
    <dbReference type="NCBI Taxonomy" id="33978"/>
    <lineage>
        <taxon>Bacteria</taxon>
        <taxon>Bacillati</taxon>
        <taxon>Bacillota</taxon>
        <taxon>Bacilli</taxon>
        <taxon>Bacillales</taxon>
        <taxon>Caryophanaceae</taxon>
        <taxon>Caryophanon</taxon>
    </lineage>
</organism>
<feature type="domain" description="N-acetyltransferase" evidence="1">
    <location>
        <begin position="18"/>
        <end position="182"/>
    </location>
</feature>
<dbReference type="PANTHER" id="PTHR43792:SF9">
    <property type="entry name" value="RIBOSOMAL-PROTEIN-ALANINE ACETYLTRANSFERASE"/>
    <property type="match status" value="1"/>
</dbReference>
<evidence type="ECO:0000313" key="3">
    <source>
        <dbReference type="Proteomes" id="UP000093199"/>
    </source>
</evidence>
<evidence type="ECO:0000313" key="2">
    <source>
        <dbReference type="EMBL" id="OCS85193.1"/>
    </source>
</evidence>
<dbReference type="SUPFAM" id="SSF55729">
    <property type="entry name" value="Acyl-CoA N-acyltransferases (Nat)"/>
    <property type="match status" value="1"/>
</dbReference>
<dbReference type="CDD" id="cd04301">
    <property type="entry name" value="NAT_SF"/>
    <property type="match status" value="1"/>
</dbReference>
<dbReference type="EMBL" id="MASJ01000015">
    <property type="protein sequence ID" value="OCS85193.1"/>
    <property type="molecule type" value="Genomic_DNA"/>
</dbReference>
<keyword evidence="2" id="KW-0808">Transferase</keyword>
<gene>
    <name evidence="2" type="ORF">A6M13_13685</name>
</gene>
<dbReference type="PROSITE" id="PS51186">
    <property type="entry name" value="GNAT"/>
    <property type="match status" value="1"/>
</dbReference>
<dbReference type="GO" id="GO:0005737">
    <property type="term" value="C:cytoplasm"/>
    <property type="evidence" value="ECO:0007669"/>
    <property type="project" value="TreeGrafter"/>
</dbReference>